<evidence type="ECO:0000256" key="2">
    <source>
        <dbReference type="ARBA" id="ARBA00022692"/>
    </source>
</evidence>
<dbReference type="GO" id="GO:0008168">
    <property type="term" value="F:methyltransferase activity"/>
    <property type="evidence" value="ECO:0007669"/>
    <property type="project" value="UniProtKB-KW"/>
</dbReference>
<dbReference type="GO" id="GO:0012505">
    <property type="term" value="C:endomembrane system"/>
    <property type="evidence" value="ECO:0007669"/>
    <property type="project" value="UniProtKB-SubCell"/>
</dbReference>
<name>A0A7X6IAV7_9BACT</name>
<accession>A0A7X6IAV7</accession>
<keyword evidence="6" id="KW-0489">Methyltransferase</keyword>
<comment type="caution">
    <text evidence="6">The sequence shown here is derived from an EMBL/GenBank/DDBJ whole genome shotgun (WGS) entry which is preliminary data.</text>
</comment>
<dbReference type="InterPro" id="IPR007318">
    <property type="entry name" value="Phopholipid_MeTrfase"/>
</dbReference>
<keyword evidence="6" id="KW-0808">Transferase</keyword>
<evidence type="ECO:0000313" key="6">
    <source>
        <dbReference type="EMBL" id="NKE70973.1"/>
    </source>
</evidence>
<dbReference type="AlphaFoldDB" id="A0A7X6IAV7"/>
<sequence length="209" mass="23453">MGATACCWAGSTVLIPLQNMQSSTRWDGMGKIIGSIGAIVSRNRIIVSLLLGGALWFLSRPTLLSIAAGAPFVILGEAIRTWSSGHIRKNQELATTGPYAFTRNPLYLGSGMMGFGFILMGRSWGLLLLFLMFFALIYHFTILREEEKLSARFGSQFSAYAESVPRFFPRWSAWRQVETGFDWGLVLKHREHRTWLGIVVILALMMIRM</sequence>
<dbReference type="EMBL" id="VTOW01000002">
    <property type="protein sequence ID" value="NKE70973.1"/>
    <property type="molecule type" value="Genomic_DNA"/>
</dbReference>
<proteinExistence type="predicted"/>
<dbReference type="Proteomes" id="UP000534783">
    <property type="component" value="Unassembled WGS sequence"/>
</dbReference>
<keyword evidence="7" id="KW-1185">Reference proteome</keyword>
<evidence type="ECO:0000256" key="3">
    <source>
        <dbReference type="ARBA" id="ARBA00022989"/>
    </source>
</evidence>
<keyword evidence="3 5" id="KW-1133">Transmembrane helix</keyword>
<evidence type="ECO:0000256" key="4">
    <source>
        <dbReference type="ARBA" id="ARBA00023136"/>
    </source>
</evidence>
<dbReference type="GO" id="GO:0032259">
    <property type="term" value="P:methylation"/>
    <property type="evidence" value="ECO:0007669"/>
    <property type="project" value="UniProtKB-KW"/>
</dbReference>
<keyword evidence="4 5" id="KW-0472">Membrane</keyword>
<evidence type="ECO:0000256" key="1">
    <source>
        <dbReference type="ARBA" id="ARBA00004127"/>
    </source>
</evidence>
<comment type="subcellular location">
    <subcellularLocation>
        <location evidence="1">Endomembrane system</location>
        <topology evidence="1">Multi-pass membrane protein</topology>
    </subcellularLocation>
</comment>
<reference evidence="6 7" key="1">
    <citation type="journal article" date="2020" name="Nature">
        <title>Bacterial chemolithoautotrophy via manganese oxidation.</title>
        <authorList>
            <person name="Yu H."/>
            <person name="Leadbetter J.R."/>
        </authorList>
    </citation>
    <scope>NUCLEOTIDE SEQUENCE [LARGE SCALE GENOMIC DNA]</scope>
    <source>
        <strain evidence="6 7">Mn-1</strain>
    </source>
</reference>
<evidence type="ECO:0000313" key="7">
    <source>
        <dbReference type="Proteomes" id="UP000534783"/>
    </source>
</evidence>
<organism evidence="6 7">
    <name type="scientific">Candidatus Manganitrophus noduliformans</name>
    <dbReference type="NCBI Taxonomy" id="2606439"/>
    <lineage>
        <taxon>Bacteria</taxon>
        <taxon>Pseudomonadati</taxon>
        <taxon>Nitrospirota</taxon>
        <taxon>Nitrospiria</taxon>
        <taxon>Candidatus Troglogloeales</taxon>
        <taxon>Candidatus Manganitrophaceae</taxon>
        <taxon>Candidatus Manganitrophus</taxon>
    </lineage>
</organism>
<evidence type="ECO:0000256" key="5">
    <source>
        <dbReference type="SAM" id="Phobius"/>
    </source>
</evidence>
<protein>
    <submittedName>
        <fullName evidence="6">Isoprenylcysteine carboxylmethyltransferase family protein</fullName>
    </submittedName>
</protein>
<gene>
    <name evidence="6" type="ORF">MNODULE_09510</name>
</gene>
<keyword evidence="2 5" id="KW-0812">Transmembrane</keyword>
<dbReference type="Pfam" id="PF04191">
    <property type="entry name" value="PEMT"/>
    <property type="match status" value="1"/>
</dbReference>
<dbReference type="Gene3D" id="1.20.120.1630">
    <property type="match status" value="1"/>
</dbReference>
<feature type="transmembrane region" description="Helical" evidence="5">
    <location>
        <begin position="126"/>
        <end position="143"/>
    </location>
</feature>
<feature type="transmembrane region" description="Helical" evidence="5">
    <location>
        <begin position="32"/>
        <end position="57"/>
    </location>
</feature>